<name>A0ACA9Y8K7_9ASCO</name>
<dbReference type="EMBL" id="CALSDN010000006">
    <property type="protein sequence ID" value="CAH6721358.1"/>
    <property type="molecule type" value="Genomic_DNA"/>
</dbReference>
<keyword evidence="2" id="KW-1185">Reference proteome</keyword>
<accession>A0ACA9Y8K7</accession>
<comment type="caution">
    <text evidence="1">The sequence shown here is derived from an EMBL/GenBank/DDBJ whole genome shotgun (WGS) entry which is preliminary data.</text>
</comment>
<keyword evidence="1" id="KW-0813">Transport</keyword>
<sequence length="535" mass="60602">MDNKEKEVLEINSQDSIDKQLDLQADIGFDEDVDQFINPDQVWWKEKHLLMLNLGILLVTLSSSNNGYDGSILNGLQSLDIWKQDLGEANTRGQMLGALSNAMIFGSILGTPLAPYISDRYGRKMGIVVGQSIGLVGAILQGTAKNYAWFLGARLVIGFGAIIAFISSPSLVAEIAFPTHRSRATGFYNTCWYLGAVIAAWITYGTRNINNSYCWRIPSYLQGLMNVIQLGFIWLIPESPRFYVSRGKIDKARDFLNKYHVGNKTDERSLGLVDFELKQIEVAIEMERLASNSSYWDFIKIKSFHRRLFLICYIPCLMQLSGNGLVSYYLNLVLNSIGITDSSEQLMINACLMIYNMVVSMALSMLFGYFKRKTLFLASSSLMCLFYVLWTALSAINEQKGFPGSYGKAVLAMIFLYYFSYDIGMNGLPILYATEILPFSHRAKGLNIFQIVEKVVLIYNGYVNPIAMEAIGWKYYIVYCVFLFTEVFVIYFFFVETSSYTLEEVSKVFGDDPRDLMMNLSEPVEKPNVEHKESV</sequence>
<keyword evidence="1" id="KW-0762">Sugar transport</keyword>
<proteinExistence type="predicted"/>
<reference evidence="1" key="1">
    <citation type="submission" date="2022-06" db="EMBL/GenBank/DDBJ databases">
        <authorList>
            <person name="Legras J.-L."/>
            <person name="Devillers H."/>
            <person name="Grondin C."/>
        </authorList>
    </citation>
    <scope>NUCLEOTIDE SEQUENCE</scope>
    <source>
        <strain evidence="1">CLIB 1444</strain>
    </source>
</reference>
<evidence type="ECO:0000313" key="1">
    <source>
        <dbReference type="EMBL" id="CAH6721358.1"/>
    </source>
</evidence>
<organism evidence="1 2">
    <name type="scientific">[Candida] jaroonii</name>
    <dbReference type="NCBI Taxonomy" id="467808"/>
    <lineage>
        <taxon>Eukaryota</taxon>
        <taxon>Fungi</taxon>
        <taxon>Dikarya</taxon>
        <taxon>Ascomycota</taxon>
        <taxon>Saccharomycotina</taxon>
        <taxon>Pichiomycetes</taxon>
        <taxon>Debaryomycetaceae</taxon>
        <taxon>Yamadazyma</taxon>
    </lineage>
</organism>
<evidence type="ECO:0000313" key="2">
    <source>
        <dbReference type="Proteomes" id="UP001152531"/>
    </source>
</evidence>
<protein>
    <submittedName>
        <fullName evidence="1">High-affinity glucose transporter Hxt2p</fullName>
    </submittedName>
</protein>
<gene>
    <name evidence="1" type="ORF">CLIB1444_06S00342</name>
</gene>
<dbReference type="Proteomes" id="UP001152531">
    <property type="component" value="Unassembled WGS sequence"/>
</dbReference>